<dbReference type="Pfam" id="PF18765">
    <property type="entry name" value="Polbeta"/>
    <property type="match status" value="1"/>
</dbReference>
<sequence>MDAILKNKIRGFFKDKPVLKAYLFGSHANGTSAQNSDIDILVELDHSQPIGLKFVRMQLELEELLNSKVDLVTARSLSKYILPEVERKKELIYER</sequence>
<gene>
    <name evidence="9" type="ORF">SAMN06265219_11512</name>
</gene>
<proteinExistence type="predicted"/>
<dbReference type="EMBL" id="FXTP01000015">
    <property type="protein sequence ID" value="SMO90846.1"/>
    <property type="molecule type" value="Genomic_DNA"/>
</dbReference>
<dbReference type="Proteomes" id="UP000317557">
    <property type="component" value="Unassembled WGS sequence"/>
</dbReference>
<dbReference type="GO" id="GO:0046872">
    <property type="term" value="F:metal ion binding"/>
    <property type="evidence" value="ECO:0007669"/>
    <property type="project" value="UniProtKB-KW"/>
</dbReference>
<evidence type="ECO:0000256" key="2">
    <source>
        <dbReference type="ARBA" id="ARBA00022679"/>
    </source>
</evidence>
<comment type="cofactor">
    <cofactor evidence="1">
        <name>Mg(2+)</name>
        <dbReference type="ChEBI" id="CHEBI:18420"/>
    </cofactor>
</comment>
<dbReference type="RefSeq" id="WP_142455584.1">
    <property type="nucleotide sequence ID" value="NZ_FXTP01000015.1"/>
</dbReference>
<evidence type="ECO:0000313" key="9">
    <source>
        <dbReference type="EMBL" id="SMO90846.1"/>
    </source>
</evidence>
<keyword evidence="5" id="KW-0547">Nucleotide-binding</keyword>
<dbReference type="InterPro" id="IPR052038">
    <property type="entry name" value="Type-VII_TA_antitoxin"/>
</dbReference>
<dbReference type="InterPro" id="IPR043519">
    <property type="entry name" value="NT_sf"/>
</dbReference>
<name>A0A521F488_9BACT</name>
<evidence type="ECO:0000256" key="3">
    <source>
        <dbReference type="ARBA" id="ARBA00022695"/>
    </source>
</evidence>
<dbReference type="OrthoDB" id="798692at2"/>
<dbReference type="PANTHER" id="PTHR33571:SF14">
    <property type="entry name" value="PROTEIN ADENYLYLTRANSFERASE MJ0435-RELATED"/>
    <property type="match status" value="1"/>
</dbReference>
<accession>A0A521F488</accession>
<protein>
    <recommendedName>
        <fullName evidence="8">Polymerase beta nucleotidyltransferase domain-containing protein</fullName>
    </recommendedName>
</protein>
<dbReference type="InterPro" id="IPR041633">
    <property type="entry name" value="Polbeta"/>
</dbReference>
<evidence type="ECO:0000256" key="1">
    <source>
        <dbReference type="ARBA" id="ARBA00001946"/>
    </source>
</evidence>
<feature type="domain" description="Polymerase beta nucleotidyltransferase" evidence="8">
    <location>
        <begin position="7"/>
        <end position="95"/>
    </location>
</feature>
<evidence type="ECO:0000256" key="7">
    <source>
        <dbReference type="ARBA" id="ARBA00022842"/>
    </source>
</evidence>
<organism evidence="9 10">
    <name type="scientific">Gracilimonas mengyeensis</name>
    <dbReference type="NCBI Taxonomy" id="1302730"/>
    <lineage>
        <taxon>Bacteria</taxon>
        <taxon>Pseudomonadati</taxon>
        <taxon>Balneolota</taxon>
        <taxon>Balneolia</taxon>
        <taxon>Balneolales</taxon>
        <taxon>Balneolaceae</taxon>
        <taxon>Gracilimonas</taxon>
    </lineage>
</organism>
<keyword evidence="4" id="KW-0479">Metal-binding</keyword>
<dbReference type="Gene3D" id="3.30.460.10">
    <property type="entry name" value="Beta Polymerase, domain 2"/>
    <property type="match status" value="1"/>
</dbReference>
<reference evidence="9 10" key="1">
    <citation type="submission" date="2017-05" db="EMBL/GenBank/DDBJ databases">
        <authorList>
            <person name="Varghese N."/>
            <person name="Submissions S."/>
        </authorList>
    </citation>
    <scope>NUCLEOTIDE SEQUENCE [LARGE SCALE GENOMIC DNA]</scope>
    <source>
        <strain evidence="9 10">DSM 21985</strain>
    </source>
</reference>
<keyword evidence="10" id="KW-1185">Reference proteome</keyword>
<dbReference type="GO" id="GO:0016779">
    <property type="term" value="F:nucleotidyltransferase activity"/>
    <property type="evidence" value="ECO:0007669"/>
    <property type="project" value="UniProtKB-KW"/>
</dbReference>
<evidence type="ECO:0000256" key="6">
    <source>
        <dbReference type="ARBA" id="ARBA00022840"/>
    </source>
</evidence>
<dbReference type="CDD" id="cd05403">
    <property type="entry name" value="NT_KNTase_like"/>
    <property type="match status" value="1"/>
</dbReference>
<dbReference type="AlphaFoldDB" id="A0A521F488"/>
<keyword evidence="7" id="KW-0460">Magnesium</keyword>
<keyword evidence="3" id="KW-0548">Nucleotidyltransferase</keyword>
<keyword evidence="2" id="KW-0808">Transferase</keyword>
<evidence type="ECO:0000313" key="10">
    <source>
        <dbReference type="Proteomes" id="UP000317557"/>
    </source>
</evidence>
<dbReference type="SUPFAM" id="SSF81301">
    <property type="entry name" value="Nucleotidyltransferase"/>
    <property type="match status" value="1"/>
</dbReference>
<evidence type="ECO:0000256" key="4">
    <source>
        <dbReference type="ARBA" id="ARBA00022723"/>
    </source>
</evidence>
<keyword evidence="6" id="KW-0067">ATP-binding</keyword>
<dbReference type="PANTHER" id="PTHR33571">
    <property type="entry name" value="SSL8005 PROTEIN"/>
    <property type="match status" value="1"/>
</dbReference>
<evidence type="ECO:0000256" key="5">
    <source>
        <dbReference type="ARBA" id="ARBA00022741"/>
    </source>
</evidence>
<evidence type="ECO:0000259" key="8">
    <source>
        <dbReference type="Pfam" id="PF18765"/>
    </source>
</evidence>
<dbReference type="GO" id="GO:0005524">
    <property type="term" value="F:ATP binding"/>
    <property type="evidence" value="ECO:0007669"/>
    <property type="project" value="UniProtKB-KW"/>
</dbReference>